<comment type="caution">
    <text evidence="1">The sequence shown here is derived from an EMBL/GenBank/DDBJ whole genome shotgun (WGS) entry which is preliminary data.</text>
</comment>
<gene>
    <name evidence="1" type="ORF">PM10SUCC1_18060</name>
</gene>
<dbReference type="RefSeq" id="WP_281835346.1">
    <property type="nucleotide sequence ID" value="NZ_BSDY01000007.1"/>
</dbReference>
<sequence length="112" mass="12478">MVKAIRLNVRDQVATVLGDATSGEDIKVYSQDMEKLTEVKALQKIPFGNKVALEDIEKDITLYKGGYPIGYVVKNIKAGDLVHVQNVRSSHIDIPEGIIGEIIKQMDIREEI</sequence>
<name>A0A9W6GMH9_9FUSO</name>
<dbReference type="CDD" id="cd11613">
    <property type="entry name" value="SAF_AH_GD"/>
    <property type="match status" value="1"/>
</dbReference>
<evidence type="ECO:0008006" key="3">
    <source>
        <dbReference type="Google" id="ProtNLM"/>
    </source>
</evidence>
<proteinExistence type="predicted"/>
<organism evidence="1 2">
    <name type="scientific">Propionigenium maris DSM 9537</name>
    <dbReference type="NCBI Taxonomy" id="1123000"/>
    <lineage>
        <taxon>Bacteria</taxon>
        <taxon>Fusobacteriati</taxon>
        <taxon>Fusobacteriota</taxon>
        <taxon>Fusobacteriia</taxon>
        <taxon>Fusobacteriales</taxon>
        <taxon>Fusobacteriaceae</taxon>
        <taxon>Propionigenium</taxon>
    </lineage>
</organism>
<protein>
    <recommendedName>
        <fullName evidence="3">Altronate dehydratase small subunit</fullName>
    </recommendedName>
</protein>
<reference evidence="1" key="1">
    <citation type="submission" date="2022-12" db="EMBL/GenBank/DDBJ databases">
        <title>Reference genome sequencing for broad-spectrum identification of bacterial and archaeal isolates by mass spectrometry.</title>
        <authorList>
            <person name="Sekiguchi Y."/>
            <person name="Tourlousse D.M."/>
        </authorList>
    </citation>
    <scope>NUCLEOTIDE SEQUENCE</scope>
    <source>
        <strain evidence="1">10succ1</strain>
    </source>
</reference>
<dbReference type="Gene3D" id="2.30.130.110">
    <property type="match status" value="1"/>
</dbReference>
<evidence type="ECO:0000313" key="2">
    <source>
        <dbReference type="Proteomes" id="UP001144471"/>
    </source>
</evidence>
<accession>A0A9W6GMH9</accession>
<dbReference type="EMBL" id="BSDY01000007">
    <property type="protein sequence ID" value="GLI56292.1"/>
    <property type="molecule type" value="Genomic_DNA"/>
</dbReference>
<evidence type="ECO:0000313" key="1">
    <source>
        <dbReference type="EMBL" id="GLI56292.1"/>
    </source>
</evidence>
<keyword evidence="2" id="KW-1185">Reference proteome</keyword>
<dbReference type="AlphaFoldDB" id="A0A9W6GMH9"/>
<dbReference type="Proteomes" id="UP001144471">
    <property type="component" value="Unassembled WGS sequence"/>
</dbReference>
<dbReference type="InterPro" id="IPR044144">
    <property type="entry name" value="SAF_UxaA/GarD"/>
</dbReference>